<dbReference type="InterPro" id="IPR001680">
    <property type="entry name" value="WD40_rpt"/>
</dbReference>
<feature type="region of interest" description="Disordered" evidence="4">
    <location>
        <begin position="374"/>
        <end position="433"/>
    </location>
</feature>
<accession>A0A6P8WPQ6</accession>
<dbReference type="InterPro" id="IPR019775">
    <property type="entry name" value="WD40_repeat_CS"/>
</dbReference>
<reference evidence="6" key="1">
    <citation type="submission" date="2025-08" db="UniProtKB">
        <authorList>
            <consortium name="RefSeq"/>
        </authorList>
    </citation>
    <scope>IDENTIFICATION</scope>
    <source>
        <strain evidence="6">15112-1751.03</strain>
        <tissue evidence="6">Whole Adult</tissue>
    </source>
</reference>
<evidence type="ECO:0000256" key="3">
    <source>
        <dbReference type="PROSITE-ProRule" id="PRU00221"/>
    </source>
</evidence>
<evidence type="ECO:0000256" key="4">
    <source>
        <dbReference type="SAM" id="MobiDB-lite"/>
    </source>
</evidence>
<proteinExistence type="predicted"/>
<organism evidence="5 6">
    <name type="scientific">Drosophila albomicans</name>
    <name type="common">Fruit fly</name>
    <dbReference type="NCBI Taxonomy" id="7291"/>
    <lineage>
        <taxon>Eukaryota</taxon>
        <taxon>Metazoa</taxon>
        <taxon>Ecdysozoa</taxon>
        <taxon>Arthropoda</taxon>
        <taxon>Hexapoda</taxon>
        <taxon>Insecta</taxon>
        <taxon>Pterygota</taxon>
        <taxon>Neoptera</taxon>
        <taxon>Endopterygota</taxon>
        <taxon>Diptera</taxon>
        <taxon>Brachycera</taxon>
        <taxon>Muscomorpha</taxon>
        <taxon>Ephydroidea</taxon>
        <taxon>Drosophilidae</taxon>
        <taxon>Drosophila</taxon>
    </lineage>
</organism>
<name>A0A6P8WPQ6_DROAB</name>
<evidence type="ECO:0000256" key="1">
    <source>
        <dbReference type="ARBA" id="ARBA00022574"/>
    </source>
</evidence>
<dbReference type="GO" id="GO:0006261">
    <property type="term" value="P:DNA-templated DNA replication"/>
    <property type="evidence" value="ECO:0007669"/>
    <property type="project" value="TreeGrafter"/>
</dbReference>
<evidence type="ECO:0000313" key="5">
    <source>
        <dbReference type="Proteomes" id="UP000515160"/>
    </source>
</evidence>
<keyword evidence="2" id="KW-0677">Repeat</keyword>
<dbReference type="AlphaFoldDB" id="A0A6P8WPQ6"/>
<dbReference type="RefSeq" id="XP_034101328.1">
    <property type="nucleotide sequence ID" value="XM_034245437.2"/>
</dbReference>
<protein>
    <submittedName>
        <fullName evidence="6">WD repeat-containing protein 18</fullName>
    </submittedName>
</protein>
<dbReference type="Pfam" id="PF00400">
    <property type="entry name" value="WD40"/>
    <property type="match status" value="3"/>
</dbReference>
<gene>
    <name evidence="6" type="primary">LOC117566012</name>
</gene>
<dbReference type="GO" id="GO:0120330">
    <property type="term" value="C:rixosome complex"/>
    <property type="evidence" value="ECO:0007669"/>
    <property type="project" value="TreeGrafter"/>
</dbReference>
<dbReference type="InterPro" id="IPR036322">
    <property type="entry name" value="WD40_repeat_dom_sf"/>
</dbReference>
<dbReference type="Gene3D" id="2.130.10.10">
    <property type="entry name" value="YVTN repeat-like/Quinoprotein amine dehydrogenase"/>
    <property type="match status" value="2"/>
</dbReference>
<dbReference type="PROSITE" id="PS50082">
    <property type="entry name" value="WD_REPEATS_2"/>
    <property type="match status" value="2"/>
</dbReference>
<dbReference type="GO" id="GO:0006364">
    <property type="term" value="P:rRNA processing"/>
    <property type="evidence" value="ECO:0007669"/>
    <property type="project" value="TreeGrafter"/>
</dbReference>
<dbReference type="PROSITE" id="PS50294">
    <property type="entry name" value="WD_REPEATS_REGION"/>
    <property type="match status" value="1"/>
</dbReference>
<feature type="repeat" description="WD" evidence="3">
    <location>
        <begin position="119"/>
        <end position="152"/>
    </location>
</feature>
<evidence type="ECO:0000256" key="2">
    <source>
        <dbReference type="ARBA" id="ARBA00022737"/>
    </source>
</evidence>
<sequence length="475" mass="52511">MGDIVEAIFISSLNNERASCNVQDLRTGTDLMRYKGGGQMQRHTLNMLGEKFVIAANSTKPLLHVWPLNGQEQMSTIRYVVPGNVTALALSPDSAFLIAGIQETIYVWHLNSGRLLNMMAKHFQAITCIRFTDNGEHFATAGKDGAVLVWNLTRAVAPLGNGDSEDNAPFYSFNDHGLAVTDVHIGMGGIRAFMYTVSLDRCCKVYDLSNGSMLLSVVFPVALHSVIVNKLETSVFVGTGEGQVLVYHMNKIPRMKEYHLEENESQAFVGHTAGAAITSLALSVNADQLISGGDDKQVCVWDVASRQLIRSIAQLGSITNLHLRLISSSRFHPAPKAAKFFADSLKRVITPPSDDDYIEVLVTEEYEDRQHLEKRNFDDSYFPTGLETDDDDEEEAAAAAATEEEQDQDQNDDEDEEMAEPEESQDASLLAELASLRAENARLKREAKALVNMKVEQIAGQVSSKKKNKNRNRKK</sequence>
<feature type="compositionally biased region" description="Acidic residues" evidence="4">
    <location>
        <begin position="387"/>
        <end position="425"/>
    </location>
</feature>
<dbReference type="InterPro" id="IPR045227">
    <property type="entry name" value="WDR18/Ipi3/RID3"/>
</dbReference>
<dbReference type="InterPro" id="IPR015943">
    <property type="entry name" value="WD40/YVTN_repeat-like_dom_sf"/>
</dbReference>
<dbReference type="Proteomes" id="UP000515160">
    <property type="component" value="Chromosome X"/>
</dbReference>
<dbReference type="PANTHER" id="PTHR18763">
    <property type="entry name" value="WD-REPEAT PROTEIN 18"/>
    <property type="match status" value="1"/>
</dbReference>
<dbReference type="SMART" id="SM00320">
    <property type="entry name" value="WD40"/>
    <property type="match status" value="4"/>
</dbReference>
<dbReference type="SUPFAM" id="SSF50978">
    <property type="entry name" value="WD40 repeat-like"/>
    <property type="match status" value="1"/>
</dbReference>
<keyword evidence="5" id="KW-1185">Reference proteome</keyword>
<evidence type="ECO:0000313" key="6">
    <source>
        <dbReference type="RefSeq" id="XP_034101328.1"/>
    </source>
</evidence>
<keyword evidence="1 3" id="KW-0853">WD repeat</keyword>
<dbReference type="PANTHER" id="PTHR18763:SF0">
    <property type="entry name" value="WD REPEAT-CONTAINING PROTEIN 18"/>
    <property type="match status" value="1"/>
</dbReference>
<feature type="repeat" description="WD" evidence="3">
    <location>
        <begin position="277"/>
        <end position="311"/>
    </location>
</feature>
<dbReference type="GeneID" id="117566012"/>
<dbReference type="OrthoDB" id="756370at2759"/>
<dbReference type="PROSITE" id="PS00678">
    <property type="entry name" value="WD_REPEATS_1"/>
    <property type="match status" value="1"/>
</dbReference>
<dbReference type="GO" id="GO:0005656">
    <property type="term" value="C:nuclear pre-replicative complex"/>
    <property type="evidence" value="ECO:0007669"/>
    <property type="project" value="TreeGrafter"/>
</dbReference>